<evidence type="ECO:0000256" key="1">
    <source>
        <dbReference type="SAM" id="MobiDB-lite"/>
    </source>
</evidence>
<organism evidence="2 3">
    <name type="scientific">Botrytis fragariae</name>
    <dbReference type="NCBI Taxonomy" id="1964551"/>
    <lineage>
        <taxon>Eukaryota</taxon>
        <taxon>Fungi</taxon>
        <taxon>Dikarya</taxon>
        <taxon>Ascomycota</taxon>
        <taxon>Pezizomycotina</taxon>
        <taxon>Leotiomycetes</taxon>
        <taxon>Helotiales</taxon>
        <taxon>Sclerotiniaceae</taxon>
        <taxon>Botrytis</taxon>
    </lineage>
</organism>
<accession>A0A8H6EE94</accession>
<sequence length="136" mass="15036">MPQPSQGTGKDPSQRKRTRLDPIASMKNKTNAPAVIAATKAENDAKKSEFAGLRKVFEVAEANIKADIIKQERQKLRERIEKNVAHARAKQNKEEEELRKVKTGASSVGKKRPERTSSTSSTDKPKGKGTVKKQVT</sequence>
<dbReference type="GeneID" id="59266054"/>
<feature type="region of interest" description="Disordered" evidence="1">
    <location>
        <begin position="84"/>
        <end position="136"/>
    </location>
</feature>
<dbReference type="EMBL" id="JABFCT010000020">
    <property type="protein sequence ID" value="KAF5868710.1"/>
    <property type="molecule type" value="Genomic_DNA"/>
</dbReference>
<dbReference type="AlphaFoldDB" id="A0A8H6EE94"/>
<reference evidence="2 3" key="1">
    <citation type="journal article" date="2020" name="Phytopathology">
        <title>A high-quality genome resource of Botrytis fragariae, a new and rapidly spreading fungal pathogen causing strawberry gray mold in the U.S.A.</title>
        <authorList>
            <person name="Wu Y."/>
            <person name="Saski C.A."/>
            <person name="Schnabel G."/>
            <person name="Xiao S."/>
            <person name="Hu M."/>
        </authorList>
    </citation>
    <scope>NUCLEOTIDE SEQUENCE [LARGE SCALE GENOMIC DNA]</scope>
    <source>
        <strain evidence="2 3">BVB16</strain>
    </source>
</reference>
<dbReference type="OrthoDB" id="3563423at2759"/>
<feature type="compositionally biased region" description="Basic residues" evidence="1">
    <location>
        <begin position="127"/>
        <end position="136"/>
    </location>
</feature>
<gene>
    <name evidence="2" type="ORF">Bfra_012041</name>
</gene>
<protein>
    <submittedName>
        <fullName evidence="2">Uncharacterized protein</fullName>
    </submittedName>
</protein>
<comment type="caution">
    <text evidence="2">The sequence shown here is derived from an EMBL/GenBank/DDBJ whole genome shotgun (WGS) entry which is preliminary data.</text>
</comment>
<dbReference type="Proteomes" id="UP000531561">
    <property type="component" value="Unassembled WGS sequence"/>
</dbReference>
<evidence type="ECO:0000313" key="3">
    <source>
        <dbReference type="Proteomes" id="UP000531561"/>
    </source>
</evidence>
<feature type="region of interest" description="Disordered" evidence="1">
    <location>
        <begin position="1"/>
        <end position="31"/>
    </location>
</feature>
<name>A0A8H6EE94_9HELO</name>
<feature type="compositionally biased region" description="Basic and acidic residues" evidence="1">
    <location>
        <begin position="91"/>
        <end position="100"/>
    </location>
</feature>
<evidence type="ECO:0000313" key="2">
    <source>
        <dbReference type="EMBL" id="KAF5868710.1"/>
    </source>
</evidence>
<proteinExistence type="predicted"/>
<dbReference type="RefSeq" id="XP_037187659.1">
    <property type="nucleotide sequence ID" value="XM_037342362.1"/>
</dbReference>
<keyword evidence="3" id="KW-1185">Reference proteome</keyword>